<evidence type="ECO:0000313" key="1">
    <source>
        <dbReference type="EnsemblMetazoa" id="Aqu2.1.09300_001"/>
    </source>
</evidence>
<name>A0A1X7T470_AMPQE</name>
<reference evidence="1" key="1">
    <citation type="submission" date="2017-05" db="UniProtKB">
        <authorList>
            <consortium name="EnsemblMetazoa"/>
        </authorList>
    </citation>
    <scope>IDENTIFICATION</scope>
</reference>
<dbReference type="InParanoid" id="A0A1X7T470"/>
<sequence>MEMSIPALYKVNQWYTEIIAQYTNPCPLISGHEQCKAASFARPSREGFTFIRLMVA</sequence>
<dbReference type="EnsemblMetazoa" id="Aqu2.1.09300_001">
    <property type="protein sequence ID" value="Aqu2.1.09300_001"/>
    <property type="gene ID" value="Aqu2.1.09300"/>
</dbReference>
<proteinExistence type="predicted"/>
<organism evidence="1">
    <name type="scientific">Amphimedon queenslandica</name>
    <name type="common">Sponge</name>
    <dbReference type="NCBI Taxonomy" id="400682"/>
    <lineage>
        <taxon>Eukaryota</taxon>
        <taxon>Metazoa</taxon>
        <taxon>Porifera</taxon>
        <taxon>Demospongiae</taxon>
        <taxon>Heteroscleromorpha</taxon>
        <taxon>Haplosclerida</taxon>
        <taxon>Niphatidae</taxon>
        <taxon>Amphimedon</taxon>
    </lineage>
</organism>
<accession>A0A1X7T470</accession>
<protein>
    <submittedName>
        <fullName evidence="1">Uncharacterized protein</fullName>
    </submittedName>
</protein>
<dbReference type="AlphaFoldDB" id="A0A1X7T470"/>